<dbReference type="OrthoDB" id="4269233at2"/>
<proteinExistence type="predicted"/>
<evidence type="ECO:0000313" key="2">
    <source>
        <dbReference type="Proteomes" id="UP000317881"/>
    </source>
</evidence>
<dbReference type="EMBL" id="BJND01000057">
    <property type="protein sequence ID" value="GEC08764.1"/>
    <property type="molecule type" value="Genomic_DNA"/>
</dbReference>
<dbReference type="RefSeq" id="WP_141313470.1">
    <property type="nucleotide sequence ID" value="NZ_BJND01000057.1"/>
</dbReference>
<evidence type="ECO:0000313" key="1">
    <source>
        <dbReference type="EMBL" id="GEC08764.1"/>
    </source>
</evidence>
<gene>
    <name evidence="1" type="ORF">SSP24_64190</name>
</gene>
<sequence>MSGTAFRFGAERSYPLAHAGPDPRFTESLVNSVAAVLVGYGYPRLATWQDWAALESALAAFLYNPKEQ</sequence>
<reference evidence="1 2" key="1">
    <citation type="submission" date="2019-06" db="EMBL/GenBank/DDBJ databases">
        <title>Whole genome shotgun sequence of Streptomyces spinoverrucosus NBRC 14228.</title>
        <authorList>
            <person name="Hosoyama A."/>
            <person name="Uohara A."/>
            <person name="Ohji S."/>
            <person name="Ichikawa N."/>
        </authorList>
    </citation>
    <scope>NUCLEOTIDE SEQUENCE [LARGE SCALE GENOMIC DNA]</scope>
    <source>
        <strain evidence="1 2">NBRC 14228</strain>
    </source>
</reference>
<dbReference type="AlphaFoldDB" id="A0A4Y3VP94"/>
<name>A0A4Y3VP94_9ACTN</name>
<organism evidence="1 2">
    <name type="scientific">Streptomyces spinoverrucosus</name>
    <dbReference type="NCBI Taxonomy" id="284043"/>
    <lineage>
        <taxon>Bacteria</taxon>
        <taxon>Bacillati</taxon>
        <taxon>Actinomycetota</taxon>
        <taxon>Actinomycetes</taxon>
        <taxon>Kitasatosporales</taxon>
        <taxon>Streptomycetaceae</taxon>
        <taxon>Streptomyces</taxon>
    </lineage>
</organism>
<protein>
    <submittedName>
        <fullName evidence="1">Uncharacterized protein</fullName>
    </submittedName>
</protein>
<accession>A0A4Y3VP94</accession>
<comment type="caution">
    <text evidence="1">The sequence shown here is derived from an EMBL/GenBank/DDBJ whole genome shotgun (WGS) entry which is preliminary data.</text>
</comment>
<keyword evidence="2" id="KW-1185">Reference proteome</keyword>
<dbReference type="Proteomes" id="UP000317881">
    <property type="component" value="Unassembled WGS sequence"/>
</dbReference>